<evidence type="ECO:0000256" key="2">
    <source>
        <dbReference type="ARBA" id="ARBA00022448"/>
    </source>
</evidence>
<protein>
    <submittedName>
        <fullName evidence="13">TonB-dependent receptor</fullName>
    </submittedName>
</protein>
<name>A0A5P6N814_9SPHN</name>
<accession>A0A5P6N814</accession>
<dbReference type="PANTHER" id="PTHR47234:SF3">
    <property type="entry name" value="SECRETIN_TONB SHORT N-TERMINAL DOMAIN-CONTAINING PROTEIN"/>
    <property type="match status" value="1"/>
</dbReference>
<keyword evidence="4 8" id="KW-0812">Transmembrane</keyword>
<keyword evidence="13" id="KW-0675">Receptor</keyword>
<feature type="domain" description="TonB-dependent receptor-like beta-barrel" evidence="11">
    <location>
        <begin position="302"/>
        <end position="746"/>
    </location>
</feature>
<dbReference type="EMBL" id="CP032228">
    <property type="protein sequence ID" value="QFI62151.1"/>
    <property type="molecule type" value="Genomic_DNA"/>
</dbReference>
<reference evidence="14" key="1">
    <citation type="submission" date="2018-09" db="EMBL/GenBank/DDBJ databases">
        <title>Nocardia yunnanensis sp. nov., an actinomycete isolated from a soil sample.</title>
        <authorList>
            <person name="Zhang J."/>
        </authorList>
    </citation>
    <scope>NUCLEOTIDE SEQUENCE [LARGE SCALE GENOMIC DNA]</scope>
    <source>
        <strain evidence="14">21-3</strain>
    </source>
</reference>
<evidence type="ECO:0000256" key="6">
    <source>
        <dbReference type="ARBA" id="ARBA00023136"/>
    </source>
</evidence>
<evidence type="ECO:0000313" key="13">
    <source>
        <dbReference type="EMBL" id="QFI62151.1"/>
    </source>
</evidence>
<organism evidence="13 14">
    <name type="scientific">Qipengyuania flava</name>
    <dbReference type="NCBI Taxonomy" id="192812"/>
    <lineage>
        <taxon>Bacteria</taxon>
        <taxon>Pseudomonadati</taxon>
        <taxon>Pseudomonadota</taxon>
        <taxon>Alphaproteobacteria</taxon>
        <taxon>Sphingomonadales</taxon>
        <taxon>Erythrobacteraceae</taxon>
        <taxon>Qipengyuania</taxon>
    </lineage>
</organism>
<evidence type="ECO:0000256" key="4">
    <source>
        <dbReference type="ARBA" id="ARBA00022692"/>
    </source>
</evidence>
<proteinExistence type="inferred from homology"/>
<dbReference type="PROSITE" id="PS52016">
    <property type="entry name" value="TONB_DEPENDENT_REC_3"/>
    <property type="match status" value="1"/>
</dbReference>
<feature type="domain" description="TonB-dependent receptor plug" evidence="12">
    <location>
        <begin position="67"/>
        <end position="181"/>
    </location>
</feature>
<evidence type="ECO:0000256" key="3">
    <source>
        <dbReference type="ARBA" id="ARBA00022452"/>
    </source>
</evidence>
<evidence type="ECO:0000256" key="7">
    <source>
        <dbReference type="ARBA" id="ARBA00023237"/>
    </source>
</evidence>
<dbReference type="GO" id="GO:0009279">
    <property type="term" value="C:cell outer membrane"/>
    <property type="evidence" value="ECO:0007669"/>
    <property type="project" value="UniProtKB-SubCell"/>
</dbReference>
<comment type="similarity">
    <text evidence="8 9">Belongs to the TonB-dependent receptor family.</text>
</comment>
<sequence>MSLSIRTISILLAGSALFGAAPPLFAQEAPGQEDEHDTTEVGTDTSDENDAAIVVTGTRIRGARVVGEVIALDRETIVEAGQVDLGEAIRSLPQNFAGGQNPGVGSGAGLGNDNVNSASSPDLRGLGPDATLTLINGHRVPYNSAYQGVDISAIPLAAVDRVEVLPDGASALYGSDAVGGVINVVLRRDFEGLTTSGQLGASTDGGYFRQQFDLVGGTIWDGGGVMLAYDFANNSDIIADQRSYTQSLDPQVTLYPKMQRHAVTLAAHQEISNAVRIAVDGFYSRRRSSDTNGAPVFRISRDPRLEGYAISPSMEIDLAGDWQVKISGVYGRDQSRFRTTIVRQGAEPNLAQGRYFNEIATLEAGAEGPLFDLPGGDARLAIGAGFRNNRLDYARKDANYDSAFDITRRARFGYAELYLPFVARRNARPGLDEFTISTAVRYEDYPGLDQLATPRVGVIYSPVDGLTLSGSWSRSFKAPTLYQQYIFYETVLLPASIVGAGSGTDTILLVAGGNPDVGPERARSWTAGLELQPPSLPELTFSASWYDIRYTDRVTGPISGSILAAFGDPGYASLIDFMPDPASLAALIGSAQFGLANFTGAPYDPASVVAVADNRNTNVAAWALKGIDARLTWDQALGEGRSLGLEIAGSWIDSEQRITAELPATQLAGTIFNPAKLRVRSTARFVTGPLTANLALNYTGGLEDRRFDEIRRLAPTATVDIGVSYTLVRGEGRDPGLEISLTAQNLFNEQPREIGQLGPYDTPYDSTNYSPIGRFIAFGIRRHW</sequence>
<evidence type="ECO:0000256" key="5">
    <source>
        <dbReference type="ARBA" id="ARBA00023077"/>
    </source>
</evidence>
<dbReference type="Gene3D" id="2.40.170.20">
    <property type="entry name" value="TonB-dependent receptor, beta-barrel domain"/>
    <property type="match status" value="1"/>
</dbReference>
<keyword evidence="10" id="KW-0732">Signal</keyword>
<dbReference type="InterPro" id="IPR039426">
    <property type="entry name" value="TonB-dep_rcpt-like"/>
</dbReference>
<feature type="chain" id="PRO_5025009463" evidence="10">
    <location>
        <begin position="27"/>
        <end position="784"/>
    </location>
</feature>
<keyword evidence="7 8" id="KW-0998">Cell outer membrane</keyword>
<dbReference type="InterPro" id="IPR000531">
    <property type="entry name" value="Beta-barrel_TonB"/>
</dbReference>
<dbReference type="InterPro" id="IPR012910">
    <property type="entry name" value="Plug_dom"/>
</dbReference>
<evidence type="ECO:0000256" key="10">
    <source>
        <dbReference type="SAM" id="SignalP"/>
    </source>
</evidence>
<dbReference type="CDD" id="cd01347">
    <property type="entry name" value="ligand_gated_channel"/>
    <property type="match status" value="1"/>
</dbReference>
<comment type="subcellular location">
    <subcellularLocation>
        <location evidence="1 8">Cell outer membrane</location>
        <topology evidence="1 8">Multi-pass membrane protein</topology>
    </subcellularLocation>
</comment>
<dbReference type="SUPFAM" id="SSF56935">
    <property type="entry name" value="Porins"/>
    <property type="match status" value="1"/>
</dbReference>
<keyword evidence="5 9" id="KW-0798">TonB box</keyword>
<dbReference type="Pfam" id="PF07715">
    <property type="entry name" value="Plug"/>
    <property type="match status" value="1"/>
</dbReference>
<dbReference type="InterPro" id="IPR036942">
    <property type="entry name" value="Beta-barrel_TonB_sf"/>
</dbReference>
<evidence type="ECO:0000313" key="14">
    <source>
        <dbReference type="Proteomes" id="UP000325385"/>
    </source>
</evidence>
<dbReference type="Gene3D" id="2.170.130.10">
    <property type="entry name" value="TonB-dependent receptor, plug domain"/>
    <property type="match status" value="1"/>
</dbReference>
<dbReference type="GeneID" id="69696022"/>
<keyword evidence="6 8" id="KW-0472">Membrane</keyword>
<dbReference type="AlphaFoldDB" id="A0A5P6N814"/>
<dbReference type="PANTHER" id="PTHR47234">
    <property type="match status" value="1"/>
</dbReference>
<dbReference type="RefSeq" id="WP_151884822.1">
    <property type="nucleotide sequence ID" value="NZ_CP032228.1"/>
</dbReference>
<evidence type="ECO:0000256" key="1">
    <source>
        <dbReference type="ARBA" id="ARBA00004571"/>
    </source>
</evidence>
<dbReference type="Pfam" id="PF00593">
    <property type="entry name" value="TonB_dep_Rec_b-barrel"/>
    <property type="match status" value="1"/>
</dbReference>
<keyword evidence="2 8" id="KW-0813">Transport</keyword>
<evidence type="ECO:0000259" key="11">
    <source>
        <dbReference type="Pfam" id="PF00593"/>
    </source>
</evidence>
<evidence type="ECO:0000259" key="12">
    <source>
        <dbReference type="Pfam" id="PF07715"/>
    </source>
</evidence>
<gene>
    <name evidence="13" type="ORF">D0Y83_01830</name>
</gene>
<dbReference type="Proteomes" id="UP000325385">
    <property type="component" value="Chromosome"/>
</dbReference>
<feature type="signal peptide" evidence="10">
    <location>
        <begin position="1"/>
        <end position="26"/>
    </location>
</feature>
<keyword evidence="3 8" id="KW-1134">Transmembrane beta strand</keyword>
<evidence type="ECO:0000256" key="8">
    <source>
        <dbReference type="PROSITE-ProRule" id="PRU01360"/>
    </source>
</evidence>
<dbReference type="InterPro" id="IPR037066">
    <property type="entry name" value="Plug_dom_sf"/>
</dbReference>
<evidence type="ECO:0000256" key="9">
    <source>
        <dbReference type="RuleBase" id="RU003357"/>
    </source>
</evidence>